<keyword evidence="1" id="KW-0472">Membrane</keyword>
<evidence type="ECO:0000256" key="1">
    <source>
        <dbReference type="SAM" id="Phobius"/>
    </source>
</evidence>
<protein>
    <submittedName>
        <fullName evidence="2">Uncharacterized protein</fullName>
    </submittedName>
</protein>
<evidence type="ECO:0000313" key="2">
    <source>
        <dbReference type="EMBL" id="KAF3957375.1"/>
    </source>
</evidence>
<reference evidence="2" key="1">
    <citation type="submission" date="2020-03" db="EMBL/GenBank/DDBJ databases">
        <title>Castanea mollissima Vanexum genome sequencing.</title>
        <authorList>
            <person name="Staton M."/>
        </authorList>
    </citation>
    <scope>NUCLEOTIDE SEQUENCE</scope>
    <source>
        <tissue evidence="2">Leaf</tissue>
    </source>
</reference>
<name>A0A8J4QS30_9ROSI</name>
<keyword evidence="3" id="KW-1185">Reference proteome</keyword>
<dbReference type="AlphaFoldDB" id="A0A8J4QS30"/>
<comment type="caution">
    <text evidence="2">The sequence shown here is derived from an EMBL/GenBank/DDBJ whole genome shotgun (WGS) entry which is preliminary data.</text>
</comment>
<organism evidence="2 3">
    <name type="scientific">Castanea mollissima</name>
    <name type="common">Chinese chestnut</name>
    <dbReference type="NCBI Taxonomy" id="60419"/>
    <lineage>
        <taxon>Eukaryota</taxon>
        <taxon>Viridiplantae</taxon>
        <taxon>Streptophyta</taxon>
        <taxon>Embryophyta</taxon>
        <taxon>Tracheophyta</taxon>
        <taxon>Spermatophyta</taxon>
        <taxon>Magnoliopsida</taxon>
        <taxon>eudicotyledons</taxon>
        <taxon>Gunneridae</taxon>
        <taxon>Pentapetalae</taxon>
        <taxon>rosids</taxon>
        <taxon>fabids</taxon>
        <taxon>Fagales</taxon>
        <taxon>Fagaceae</taxon>
        <taxon>Castanea</taxon>
    </lineage>
</organism>
<keyword evidence="1" id="KW-0812">Transmembrane</keyword>
<evidence type="ECO:0000313" key="3">
    <source>
        <dbReference type="Proteomes" id="UP000737018"/>
    </source>
</evidence>
<accession>A0A8J4QS30</accession>
<feature type="transmembrane region" description="Helical" evidence="1">
    <location>
        <begin position="12"/>
        <end position="32"/>
    </location>
</feature>
<proteinExistence type="predicted"/>
<gene>
    <name evidence="2" type="ORF">CMV_017605</name>
</gene>
<dbReference type="Proteomes" id="UP000737018">
    <property type="component" value="Unassembled WGS sequence"/>
</dbReference>
<keyword evidence="1" id="KW-1133">Transmembrane helix</keyword>
<dbReference type="EMBL" id="JRKL02002839">
    <property type="protein sequence ID" value="KAF3957375.1"/>
    <property type="molecule type" value="Genomic_DNA"/>
</dbReference>
<sequence>MGRIQPNPTLLSTPTLSLTIFSILDPFLWFIGGAKRRVNHKKGVVEAKGFPGRSRAKASTAREFCVKRVISVRQSVSYCVRVCAPCSGEQKWEHACMYVYVKLIDRWWWWWWWVY</sequence>